<protein>
    <submittedName>
        <fullName evidence="1">PQQ-like beta-propeller repeat protein</fullName>
    </submittedName>
</protein>
<dbReference type="SUPFAM" id="SSF50998">
    <property type="entry name" value="Quinoprotein alcohol dehydrogenase-like"/>
    <property type="match status" value="1"/>
</dbReference>
<dbReference type="AlphaFoldDB" id="A0A948W5B2"/>
<accession>A0A948W5B2</accession>
<sequence length="775" mass="84668">MRHRNKQIVIAISFVCTIIASTCLYGMDAHASSTWVQVNKNGFGSGLSYIDCLFTSSIGRTYASSDGFFYEYSGGTSWRRKGSKGFGNPENWKGYALAEYNGHLYVGTQNESGSEVRTWPSGAIDWVLANTPGWGDPHNWTIWCMTVYNGKLYCGTEGVGRVFSYDGSNWAQANVDGFGNPENIAVTSMAVHEGFLYAGVYNDDTGCEIWRYDGTNPWVKVNTSGFGSKYNHGSWALHSSSGSLFAGTMNWRTGGQVWEYKGGSDWTKVGQDGLGSEDNSVVRALVVFRGRLYAGTGNNAGGEVLFWDGANWIKDNARPLGDQVTAMTLRGDNLFAGNYTPNTGCQVWSKGSLPSWYLAEGSTAWGFQTEINIENPNTTNKTVTARYLPTNGTVVEETIVLEARSQTTLTNDYLIEALGGEKDFSTEILCEDLSTTIAVDRTMTWTGPGANSFETHASIGCTGDAKTWYLAEGSSSWGFETWLLIQNSGSQEANCSITYMIEGDSPVMKAKKIAANSRATFNMADDIGERDASIMIVSDVPIIPERSMYRNNRREGHGSIGTMSASEDYYLAEGTTDWGFTTYILIQNPNDSESDVTVTYMTESGPVQQPDFTIPASSRKTIRVNDSLPNTDFSTRIHGSQPIIAERAMYWGSDSSLGEACHGTIGIDAPHTVFYLPDGDTSNGCETWTLVQNPNDVDVDIEVRYYPSGGGYPITFTDTIEANSRKTYDMNDEVSSGRAAILVASQTSGRPIMVERAMYWNSRGAGASTIGGFRD</sequence>
<organism evidence="1 2">
    <name type="scientific">Eiseniibacteriota bacterium</name>
    <dbReference type="NCBI Taxonomy" id="2212470"/>
    <lineage>
        <taxon>Bacteria</taxon>
        <taxon>Candidatus Eiseniibacteriota</taxon>
    </lineage>
</organism>
<dbReference type="InterPro" id="IPR036698">
    <property type="entry name" value="TM1070-like_sf"/>
</dbReference>
<reference evidence="1" key="1">
    <citation type="submission" date="2021-05" db="EMBL/GenBank/DDBJ databases">
        <title>Energy efficiency and biological interactions define the core microbiome of deep oligotrophic groundwater.</title>
        <authorList>
            <person name="Mehrshad M."/>
            <person name="Lopez-Fernandez M."/>
            <person name="Bell E."/>
            <person name="Bernier-Latmani R."/>
            <person name="Bertilsson S."/>
            <person name="Dopson M."/>
        </authorList>
    </citation>
    <scope>NUCLEOTIDE SEQUENCE</scope>
    <source>
        <strain evidence="1">Modern_marine.mb.64</strain>
    </source>
</reference>
<evidence type="ECO:0000313" key="1">
    <source>
        <dbReference type="EMBL" id="MBU2690219.1"/>
    </source>
</evidence>
<dbReference type="InterPro" id="IPR011047">
    <property type="entry name" value="Quinoprotein_ADH-like_sf"/>
</dbReference>
<dbReference type="Proteomes" id="UP000777784">
    <property type="component" value="Unassembled WGS sequence"/>
</dbReference>
<evidence type="ECO:0000313" key="2">
    <source>
        <dbReference type="Proteomes" id="UP000777784"/>
    </source>
</evidence>
<dbReference type="EMBL" id="JAHJDP010000024">
    <property type="protein sequence ID" value="MBU2690219.1"/>
    <property type="molecule type" value="Genomic_DNA"/>
</dbReference>
<dbReference type="Gene3D" id="2.60.290.11">
    <property type="entry name" value="TM1070-like"/>
    <property type="match status" value="3"/>
</dbReference>
<comment type="caution">
    <text evidence="1">The sequence shown here is derived from an EMBL/GenBank/DDBJ whole genome shotgun (WGS) entry which is preliminary data.</text>
</comment>
<name>A0A948W5B2_UNCEI</name>
<gene>
    <name evidence="1" type="ORF">KJ970_04765</name>
</gene>
<proteinExistence type="predicted"/>